<comment type="caution">
    <text evidence="2">Lacks conserved residue(s) required for the propagation of feature annotation.</text>
</comment>
<dbReference type="HAMAP" id="MF_01270">
    <property type="entry name" value="AnhMurNAc_kinase"/>
    <property type="match status" value="1"/>
</dbReference>
<comment type="pathway">
    <text evidence="2">Cell wall biogenesis; peptidoglycan recycling.</text>
</comment>
<protein>
    <recommendedName>
        <fullName evidence="2">Anhydro-N-acetylmuramic acid kinase</fullName>
        <ecNumber evidence="2">2.7.1.170</ecNumber>
    </recommendedName>
    <alternativeName>
        <fullName evidence="2">AnhMurNAc kinase</fullName>
    </alternativeName>
</protein>
<keyword evidence="4" id="KW-1185">Reference proteome</keyword>
<dbReference type="PANTHER" id="PTHR30605">
    <property type="entry name" value="ANHYDRO-N-ACETYLMURAMIC ACID KINASE"/>
    <property type="match status" value="1"/>
</dbReference>
<keyword evidence="2" id="KW-0808">Transferase</keyword>
<dbReference type="GO" id="GO:0016301">
    <property type="term" value="F:kinase activity"/>
    <property type="evidence" value="ECO:0007669"/>
    <property type="project" value="UniProtKB-KW"/>
</dbReference>
<dbReference type="Pfam" id="PF03702">
    <property type="entry name" value="AnmK"/>
    <property type="match status" value="1"/>
</dbReference>
<dbReference type="GO" id="GO:0009254">
    <property type="term" value="P:peptidoglycan turnover"/>
    <property type="evidence" value="ECO:0007669"/>
    <property type="project" value="UniProtKB-UniRule"/>
</dbReference>
<evidence type="ECO:0000313" key="4">
    <source>
        <dbReference type="Proteomes" id="UP000198894"/>
    </source>
</evidence>
<comment type="pathway">
    <text evidence="2">Amino-sugar metabolism; 1,6-anhydro-N-acetylmuramate degradation.</text>
</comment>
<evidence type="ECO:0000256" key="2">
    <source>
        <dbReference type="HAMAP-Rule" id="MF_01270"/>
    </source>
</evidence>
<accession>A0A1G9HHG3</accession>
<dbReference type="UniPathway" id="UPA00343"/>
<organism evidence="3 4">
    <name type="scientific">Mesorhizobium muleiense</name>
    <dbReference type="NCBI Taxonomy" id="1004279"/>
    <lineage>
        <taxon>Bacteria</taxon>
        <taxon>Pseudomonadati</taxon>
        <taxon>Pseudomonadota</taxon>
        <taxon>Alphaproteobacteria</taxon>
        <taxon>Hyphomicrobiales</taxon>
        <taxon>Phyllobacteriaceae</taxon>
        <taxon>Mesorhizobium</taxon>
    </lineage>
</organism>
<dbReference type="EC" id="2.7.1.170" evidence="2"/>
<keyword evidence="2" id="KW-0547">Nucleotide-binding</keyword>
<sequence length="377" mass="39630">MMIAKSGEPIWAVGLMTGTVLDGNIDVALIKTDGERIADFGTYTLAPYPGSIRTLLEETLDQARAWNFAGPEPAIFREAEQALTRAQSAAVKDLVESYGLTMADIGVVGFHGQTVLHRAPQSGRLGQTRQLGDGALMHAILGTKVAYDFRSADMRAGGQGAPLSAAYHAALLRDADISGDTAVLNLGGVANITWWDGKDNVVAFDTGPANAPLNDFIKSKGLGEMDRDGAIARAGTVDEARLAKLLQHPYLAKPYPKSLDRFDFGAAMAVGMNAEDGAALLTAFTTAAVGKALDLLPHRPRRLVVSGGGRHNPTIMAMLASRAGVEAVPAEALGWKGDAVEAECFAFLAVRVLRGLPISFPSTTGVPQPMRGGRLAG</sequence>
<comment type="similarity">
    <text evidence="2">Belongs to the anhydro-N-acetylmuramic acid kinase family.</text>
</comment>
<dbReference type="InterPro" id="IPR005338">
    <property type="entry name" value="Anhydro_N_Ac-Mur_kinase"/>
</dbReference>
<dbReference type="GO" id="GO:0097175">
    <property type="term" value="P:1,6-anhydro-N-acetyl-beta-muramic acid catabolic process"/>
    <property type="evidence" value="ECO:0007669"/>
    <property type="project" value="UniProtKB-UniRule"/>
</dbReference>
<dbReference type="Proteomes" id="UP000198894">
    <property type="component" value="Unassembled WGS sequence"/>
</dbReference>
<dbReference type="InterPro" id="IPR043129">
    <property type="entry name" value="ATPase_NBD"/>
</dbReference>
<keyword evidence="1 2" id="KW-0119">Carbohydrate metabolism</keyword>
<evidence type="ECO:0000313" key="3">
    <source>
        <dbReference type="EMBL" id="SDL12349.1"/>
    </source>
</evidence>
<dbReference type="NCBIfam" id="NF007141">
    <property type="entry name" value="PRK09585.1-5"/>
    <property type="match status" value="1"/>
</dbReference>
<dbReference type="GO" id="GO:0005524">
    <property type="term" value="F:ATP binding"/>
    <property type="evidence" value="ECO:0007669"/>
    <property type="project" value="UniProtKB-UniRule"/>
</dbReference>
<keyword evidence="2" id="KW-0067">ATP-binding</keyword>
<name>A0A1G9HHG3_9HYPH</name>
<dbReference type="UniPathway" id="UPA00544"/>
<evidence type="ECO:0000256" key="1">
    <source>
        <dbReference type="ARBA" id="ARBA00023277"/>
    </source>
</evidence>
<comment type="catalytic activity">
    <reaction evidence="2">
        <text>1,6-anhydro-N-acetyl-beta-muramate + ATP + H2O = N-acetyl-D-muramate 6-phosphate + ADP + H(+)</text>
        <dbReference type="Rhea" id="RHEA:24952"/>
        <dbReference type="ChEBI" id="CHEBI:15377"/>
        <dbReference type="ChEBI" id="CHEBI:15378"/>
        <dbReference type="ChEBI" id="CHEBI:30616"/>
        <dbReference type="ChEBI" id="CHEBI:58690"/>
        <dbReference type="ChEBI" id="CHEBI:58722"/>
        <dbReference type="ChEBI" id="CHEBI:456216"/>
        <dbReference type="EC" id="2.7.1.170"/>
    </reaction>
</comment>
<gene>
    <name evidence="2" type="primary">anmK</name>
    <name evidence="3" type="ORF">SAMN05428953_12758</name>
</gene>
<dbReference type="SUPFAM" id="SSF53067">
    <property type="entry name" value="Actin-like ATPase domain"/>
    <property type="match status" value="1"/>
</dbReference>
<dbReference type="AlphaFoldDB" id="A0A1G9HHG3"/>
<dbReference type="GO" id="GO:0006040">
    <property type="term" value="P:amino sugar metabolic process"/>
    <property type="evidence" value="ECO:0007669"/>
    <property type="project" value="InterPro"/>
</dbReference>
<keyword evidence="2 3" id="KW-0418">Kinase</keyword>
<proteinExistence type="inferred from homology"/>
<comment type="function">
    <text evidence="2">Catalyzes the specific phosphorylation of 1,6-anhydro-N-acetylmuramic acid (anhMurNAc) with the simultaneous cleavage of the 1,6-anhydro ring, generating MurNAc-6-P. Is required for the utilization of anhMurNAc either imported from the medium or derived from its own cell wall murein, and thus plays a role in cell wall recycling.</text>
</comment>
<dbReference type="EMBL" id="FNEE01000027">
    <property type="protein sequence ID" value="SDL12349.1"/>
    <property type="molecule type" value="Genomic_DNA"/>
</dbReference>
<dbReference type="Gene3D" id="3.30.420.40">
    <property type="match status" value="2"/>
</dbReference>
<reference evidence="4" key="1">
    <citation type="submission" date="2016-10" db="EMBL/GenBank/DDBJ databases">
        <authorList>
            <person name="Varghese N."/>
            <person name="Submissions S."/>
        </authorList>
    </citation>
    <scope>NUCLEOTIDE SEQUENCE [LARGE SCALE GENOMIC DNA]</scope>
    <source>
        <strain evidence="4">CGMCC 1.11022</strain>
    </source>
</reference>
<dbReference type="GO" id="GO:0016773">
    <property type="term" value="F:phosphotransferase activity, alcohol group as acceptor"/>
    <property type="evidence" value="ECO:0007669"/>
    <property type="project" value="UniProtKB-UniRule"/>
</dbReference>
<dbReference type="PANTHER" id="PTHR30605:SF0">
    <property type="entry name" value="ANHYDRO-N-ACETYLMURAMIC ACID KINASE"/>
    <property type="match status" value="1"/>
</dbReference>